<dbReference type="InterPro" id="IPR003477">
    <property type="entry name" value="PemK-like"/>
</dbReference>
<dbReference type="Proteomes" id="UP000806528">
    <property type="component" value="Unassembled WGS sequence"/>
</dbReference>
<keyword evidence="2" id="KW-1277">Toxin-antitoxin system</keyword>
<dbReference type="InterPro" id="IPR011067">
    <property type="entry name" value="Plasmid_toxin/cell-grow_inhib"/>
</dbReference>
<protein>
    <submittedName>
        <fullName evidence="3">Type II toxin-antitoxin system PemK/MazF family toxin</fullName>
    </submittedName>
</protein>
<sequence length="105" mass="11480">MRGCVYWIYLDTGEQLERKPFLVVSNNQRNTHLGDCLAVRLTTTRKEARTTVVPLGPADLPLHGFVLCDEITLVFRDEVLEQAGALSHATMGQVAKGLSAALALS</sequence>
<proteinExistence type="inferred from homology"/>
<evidence type="ECO:0000256" key="2">
    <source>
        <dbReference type="ARBA" id="ARBA00022649"/>
    </source>
</evidence>
<dbReference type="PANTHER" id="PTHR33988:SF2">
    <property type="entry name" value="ENDORIBONUCLEASE MAZF"/>
    <property type="match status" value="1"/>
</dbReference>
<dbReference type="EMBL" id="JADBGI010000008">
    <property type="protein sequence ID" value="MBE2999206.1"/>
    <property type="molecule type" value="Genomic_DNA"/>
</dbReference>
<evidence type="ECO:0000256" key="1">
    <source>
        <dbReference type="ARBA" id="ARBA00007521"/>
    </source>
</evidence>
<dbReference type="Gene3D" id="2.30.30.110">
    <property type="match status" value="1"/>
</dbReference>
<accession>A0ABR9P5W9</accession>
<reference evidence="3 4" key="1">
    <citation type="submission" date="2020-09" db="EMBL/GenBank/DDBJ databases">
        <title>Diversity and distribution of actinomycetes associated with coral in the coast of Hainan.</title>
        <authorList>
            <person name="Li F."/>
        </authorList>
    </citation>
    <scope>NUCLEOTIDE SEQUENCE [LARGE SCALE GENOMIC DNA]</scope>
    <source>
        <strain evidence="3 4">HNM0947</strain>
    </source>
</reference>
<gene>
    <name evidence="3" type="ORF">IDM40_10895</name>
</gene>
<evidence type="ECO:0000313" key="3">
    <source>
        <dbReference type="EMBL" id="MBE2999206.1"/>
    </source>
</evidence>
<comment type="caution">
    <text evidence="3">The sequence shown here is derived from an EMBL/GenBank/DDBJ whole genome shotgun (WGS) entry which is preliminary data.</text>
</comment>
<dbReference type="PANTHER" id="PTHR33988">
    <property type="entry name" value="ENDORIBONUCLEASE MAZF-RELATED"/>
    <property type="match status" value="1"/>
</dbReference>
<organism evidence="3 4">
    <name type="scientific">Nocardiopsis coralli</name>
    <dbReference type="NCBI Taxonomy" id="2772213"/>
    <lineage>
        <taxon>Bacteria</taxon>
        <taxon>Bacillati</taxon>
        <taxon>Actinomycetota</taxon>
        <taxon>Actinomycetes</taxon>
        <taxon>Streptosporangiales</taxon>
        <taxon>Nocardiopsidaceae</taxon>
        <taxon>Nocardiopsis</taxon>
    </lineage>
</organism>
<name>A0ABR9P5W9_9ACTN</name>
<evidence type="ECO:0000313" key="4">
    <source>
        <dbReference type="Proteomes" id="UP000806528"/>
    </source>
</evidence>
<dbReference type="SUPFAM" id="SSF50118">
    <property type="entry name" value="Cell growth inhibitor/plasmid maintenance toxic component"/>
    <property type="match status" value="1"/>
</dbReference>
<keyword evidence="4" id="KW-1185">Reference proteome</keyword>
<dbReference type="Pfam" id="PF02452">
    <property type="entry name" value="PemK_toxin"/>
    <property type="match status" value="1"/>
</dbReference>
<comment type="similarity">
    <text evidence="1">Belongs to the PemK/MazF family.</text>
</comment>